<evidence type="ECO:0000313" key="2">
    <source>
        <dbReference type="EMBL" id="KAF2553064.1"/>
    </source>
</evidence>
<evidence type="ECO:0000313" key="1">
    <source>
        <dbReference type="EMBL" id="KAF2533571.1"/>
    </source>
</evidence>
<protein>
    <submittedName>
        <fullName evidence="1">Uncharacterized protein</fullName>
    </submittedName>
</protein>
<dbReference type="AlphaFoldDB" id="A0A8S9FK73"/>
<reference evidence="1" key="1">
    <citation type="submission" date="2019-12" db="EMBL/GenBank/DDBJ databases">
        <title>Genome sequencing and annotation of Brassica cretica.</title>
        <authorList>
            <person name="Studholme D.J."/>
            <person name="Sarris P.F."/>
        </authorList>
    </citation>
    <scope>NUCLEOTIDE SEQUENCE</scope>
    <source>
        <strain evidence="2">PFS-001/15</strain>
        <strain evidence="1">PFS-102/07</strain>
        <tissue evidence="1">Leaf</tissue>
    </source>
</reference>
<dbReference type="EMBL" id="QGKY02002305">
    <property type="protein sequence ID" value="KAF2533571.1"/>
    <property type="molecule type" value="Genomic_DNA"/>
</dbReference>
<accession>A0A8S9FK73</accession>
<name>A0A8S9FK73_BRACR</name>
<proteinExistence type="predicted"/>
<sequence>MKSLPEVQSFYLRLASLILGSGDTLYTAVASFRFRETVALTAPDFAGDRLRESGGSDSTVLSPASSPI</sequence>
<dbReference type="EMBL" id="QGKW02001988">
    <property type="protein sequence ID" value="KAF2553064.1"/>
    <property type="molecule type" value="Genomic_DNA"/>
</dbReference>
<gene>
    <name evidence="2" type="ORF">F2Q68_00036346</name>
    <name evidence="1" type="ORF">F2Q70_00031976</name>
</gene>
<organism evidence="1">
    <name type="scientific">Brassica cretica</name>
    <name type="common">Mustard</name>
    <dbReference type="NCBI Taxonomy" id="69181"/>
    <lineage>
        <taxon>Eukaryota</taxon>
        <taxon>Viridiplantae</taxon>
        <taxon>Streptophyta</taxon>
        <taxon>Embryophyta</taxon>
        <taxon>Tracheophyta</taxon>
        <taxon>Spermatophyta</taxon>
        <taxon>Magnoliopsida</taxon>
        <taxon>eudicotyledons</taxon>
        <taxon>Gunneridae</taxon>
        <taxon>Pentapetalae</taxon>
        <taxon>rosids</taxon>
        <taxon>malvids</taxon>
        <taxon>Brassicales</taxon>
        <taxon>Brassicaceae</taxon>
        <taxon>Brassiceae</taxon>
        <taxon>Brassica</taxon>
    </lineage>
</organism>
<dbReference type="Proteomes" id="UP000712281">
    <property type="component" value="Unassembled WGS sequence"/>
</dbReference>
<comment type="caution">
    <text evidence="1">The sequence shown here is derived from an EMBL/GenBank/DDBJ whole genome shotgun (WGS) entry which is preliminary data.</text>
</comment>